<protein>
    <submittedName>
        <fullName evidence="1">Uncharacterized protein</fullName>
    </submittedName>
</protein>
<proteinExistence type="predicted"/>
<dbReference type="AlphaFoldDB" id="A0A6C0DCG3"/>
<accession>A0A6C0DCG3</accession>
<sequence>MTTRRWLTSFSPSMFVYGIRCTSSQFALPSSLSDTITTLPQHNLLVLPRLTQSAALRSWTPSLTENFRQYCQQFVERNADSWEVEWLEQPYLSSEEFSALRTCSSGTPSWYYVPAPAL</sequence>
<reference evidence="1" key="1">
    <citation type="journal article" date="2020" name="Nature">
        <title>Giant virus diversity and host interactions through global metagenomics.</title>
        <authorList>
            <person name="Schulz F."/>
            <person name="Roux S."/>
            <person name="Paez-Espino D."/>
            <person name="Jungbluth S."/>
            <person name="Walsh D.A."/>
            <person name="Denef V.J."/>
            <person name="McMahon K.D."/>
            <person name="Konstantinidis K.T."/>
            <person name="Eloe-Fadrosh E.A."/>
            <person name="Kyrpides N.C."/>
            <person name="Woyke T."/>
        </authorList>
    </citation>
    <scope>NUCLEOTIDE SEQUENCE</scope>
    <source>
        <strain evidence="1">GVMAG-M-3300023174-132</strain>
    </source>
</reference>
<name>A0A6C0DCG3_9ZZZZ</name>
<evidence type="ECO:0000313" key="1">
    <source>
        <dbReference type="EMBL" id="QHT13629.1"/>
    </source>
</evidence>
<organism evidence="1">
    <name type="scientific">viral metagenome</name>
    <dbReference type="NCBI Taxonomy" id="1070528"/>
    <lineage>
        <taxon>unclassified sequences</taxon>
        <taxon>metagenomes</taxon>
        <taxon>organismal metagenomes</taxon>
    </lineage>
</organism>
<dbReference type="EMBL" id="MN739575">
    <property type="protein sequence ID" value="QHT13629.1"/>
    <property type="molecule type" value="Genomic_DNA"/>
</dbReference>